<dbReference type="AlphaFoldDB" id="A0A7H0VCZ5"/>
<dbReference type="KEGG" id="chyd:H4K34_14590"/>
<accession>A0A7H0VCZ5</accession>
<sequence>MSYKKSCLLVFLILSSLVHAQNDSLAYHDLFKHLTGLKGLIADSTWEYTHDSALYRILFSASGNFIDPKFHFNRNLNIRSIERDLDTVKLINIQVYPKSEKSSHFFQGTLQIDLPLQNPDADSILTFGNSPSIWASRIYVESMLFQKPVRIPSIFPGTSTEYRVSNPTILSFQNGKYLIVDLIQIRNYGGQTDSGFVQTYFLERLSP</sequence>
<proteinExistence type="predicted"/>
<evidence type="ECO:0000313" key="2">
    <source>
        <dbReference type="EMBL" id="QNR23593.1"/>
    </source>
</evidence>
<name>A0A7H0VCZ5_9FLAO</name>
<feature type="chain" id="PRO_5028940925" evidence="1">
    <location>
        <begin position="21"/>
        <end position="207"/>
    </location>
</feature>
<reference evidence="2 3" key="1">
    <citation type="submission" date="2020-08" db="EMBL/GenBank/DDBJ databases">
        <title>Croceimicrobium hydrocarbonivorans gen. nov., sp. nov., a novel marine bacterium isolated from a bacterial consortium that degrades polyethylene terephthalate.</title>
        <authorList>
            <person name="Liu R."/>
        </authorList>
    </citation>
    <scope>NUCLEOTIDE SEQUENCE [LARGE SCALE GENOMIC DNA]</scope>
    <source>
        <strain evidence="2 3">A20-9</strain>
    </source>
</reference>
<protein>
    <submittedName>
        <fullName evidence="2">Uncharacterized protein</fullName>
    </submittedName>
</protein>
<dbReference type="Proteomes" id="UP000516305">
    <property type="component" value="Chromosome"/>
</dbReference>
<organism evidence="2 3">
    <name type="scientific">Croceimicrobium hydrocarbonivorans</name>
    <dbReference type="NCBI Taxonomy" id="2761580"/>
    <lineage>
        <taxon>Bacteria</taxon>
        <taxon>Pseudomonadati</taxon>
        <taxon>Bacteroidota</taxon>
        <taxon>Flavobacteriia</taxon>
        <taxon>Flavobacteriales</taxon>
        <taxon>Owenweeksiaceae</taxon>
        <taxon>Croceimicrobium</taxon>
    </lineage>
</organism>
<keyword evidence="1" id="KW-0732">Signal</keyword>
<gene>
    <name evidence="2" type="ORF">H4K34_14590</name>
</gene>
<evidence type="ECO:0000313" key="3">
    <source>
        <dbReference type="Proteomes" id="UP000516305"/>
    </source>
</evidence>
<evidence type="ECO:0000256" key="1">
    <source>
        <dbReference type="SAM" id="SignalP"/>
    </source>
</evidence>
<dbReference type="RefSeq" id="WP_210758126.1">
    <property type="nucleotide sequence ID" value="NZ_CP060139.1"/>
</dbReference>
<feature type="signal peptide" evidence="1">
    <location>
        <begin position="1"/>
        <end position="20"/>
    </location>
</feature>
<keyword evidence="3" id="KW-1185">Reference proteome</keyword>
<dbReference type="EMBL" id="CP060139">
    <property type="protein sequence ID" value="QNR23593.1"/>
    <property type="molecule type" value="Genomic_DNA"/>
</dbReference>